<comment type="cofactor">
    <cofactor evidence="6">
        <name>heme</name>
        <dbReference type="ChEBI" id="CHEBI:30413"/>
    </cofactor>
</comment>
<keyword evidence="7" id="KW-0560">Oxidoreductase</keyword>
<name>A0A5J9W5Y6_9POAL</name>
<evidence type="ECO:0000256" key="5">
    <source>
        <dbReference type="ARBA" id="ARBA00023136"/>
    </source>
</evidence>
<evidence type="ECO:0000256" key="8">
    <source>
        <dbReference type="SAM" id="Phobius"/>
    </source>
</evidence>
<evidence type="ECO:0000313" key="10">
    <source>
        <dbReference type="Proteomes" id="UP000324897"/>
    </source>
</evidence>
<dbReference type="Gramene" id="TVU42750">
    <property type="protein sequence ID" value="TVU42750"/>
    <property type="gene ID" value="EJB05_09171"/>
</dbReference>
<comment type="caution">
    <text evidence="9">The sequence shown here is derived from an EMBL/GenBank/DDBJ whole genome shotgun (WGS) entry which is preliminary data.</text>
</comment>
<dbReference type="GO" id="GO:0016020">
    <property type="term" value="C:membrane"/>
    <property type="evidence" value="ECO:0007669"/>
    <property type="project" value="UniProtKB-SubCell"/>
</dbReference>
<proteinExistence type="inferred from homology"/>
<feature type="transmembrane region" description="Helical" evidence="8">
    <location>
        <begin position="36"/>
        <end position="53"/>
    </location>
</feature>
<dbReference type="InterPro" id="IPR002401">
    <property type="entry name" value="Cyt_P450_E_grp-I"/>
</dbReference>
<keyword evidence="7" id="KW-0503">Monooxygenase</keyword>
<dbReference type="PROSITE" id="PS00086">
    <property type="entry name" value="CYTOCHROME_P450"/>
    <property type="match status" value="1"/>
</dbReference>
<dbReference type="PANTHER" id="PTHR24298">
    <property type="entry name" value="FLAVONOID 3'-MONOOXYGENASE-RELATED"/>
    <property type="match status" value="1"/>
</dbReference>
<evidence type="ECO:0008006" key="11">
    <source>
        <dbReference type="Google" id="ProtNLM"/>
    </source>
</evidence>
<dbReference type="PRINTS" id="PR00463">
    <property type="entry name" value="EP450I"/>
</dbReference>
<dbReference type="GO" id="GO:0020037">
    <property type="term" value="F:heme binding"/>
    <property type="evidence" value="ECO:0007669"/>
    <property type="project" value="InterPro"/>
</dbReference>
<sequence>MTMVSSSVSVKSTGSPGSSLHWNALTMVATRSMEDWLYYSLSITFCLALSYLVSNFRRRPATGKPSLPPGPKGLSVIGPLLFIGWTSYGIELIVRAARSWYGPVFTLNLLPNPVVFIADRGVARRVLVQGGAAFADRPPANLATRIFSSDQHNITSAAYGPVWRVLRRNLTGKVLHPSYLIRRYAVARREAVSGLVAGVARQMRDEGDGVVVVEGLLHHAIFHVFVRMCFGEGLGDGVVASVTALQREFLTSVVGFQVFSVVPAVTKLVYRRRWEKMLSIRRRQEELFLPLIRTRMKVGMQDAGGGTVDCYADSLLGLRIPEDGGRSLTEREMVSLCSEFLAGGTDSTVAVMQWTMANLVARPEIQAALRAEIRDVVGDGDLQDEQLHRMPYLRAVVLEGLRRHPPGRFMLPHAATEDGGAAFDGFHVPRHALVNFALGGMAMDGEVWAAPMEFRPERFLPGGEGADVDLTGSKEIMMMPFGAGRRICPGIEAALLHLEFFLANLVREFEWTEVPGDPVDFAERQEMSVVMRRPLRAKVVPSCIHN</sequence>
<dbReference type="GO" id="GO:0016709">
    <property type="term" value="F:oxidoreductase activity, acting on paired donors, with incorporation or reduction of molecular oxygen, NAD(P)H as one donor, and incorporation of one atom of oxygen"/>
    <property type="evidence" value="ECO:0007669"/>
    <property type="project" value="TreeGrafter"/>
</dbReference>
<evidence type="ECO:0000256" key="1">
    <source>
        <dbReference type="ARBA" id="ARBA00004167"/>
    </source>
</evidence>
<keyword evidence="6 7" id="KW-0408">Iron</keyword>
<dbReference type="AlphaFoldDB" id="A0A5J9W5Y6"/>
<dbReference type="InterPro" id="IPR017972">
    <property type="entry name" value="Cyt_P450_CS"/>
</dbReference>
<dbReference type="EMBL" id="RWGY01000005">
    <property type="protein sequence ID" value="TVU42750.1"/>
    <property type="molecule type" value="Genomic_DNA"/>
</dbReference>
<dbReference type="InterPro" id="IPR001128">
    <property type="entry name" value="Cyt_P450"/>
</dbReference>
<protein>
    <recommendedName>
        <fullName evidence="11">Cytochrome P450</fullName>
    </recommendedName>
</protein>
<dbReference type="Gene3D" id="1.10.630.10">
    <property type="entry name" value="Cytochrome P450"/>
    <property type="match status" value="1"/>
</dbReference>
<evidence type="ECO:0000256" key="4">
    <source>
        <dbReference type="ARBA" id="ARBA00022989"/>
    </source>
</evidence>
<organism evidence="9 10">
    <name type="scientific">Eragrostis curvula</name>
    <name type="common">weeping love grass</name>
    <dbReference type="NCBI Taxonomy" id="38414"/>
    <lineage>
        <taxon>Eukaryota</taxon>
        <taxon>Viridiplantae</taxon>
        <taxon>Streptophyta</taxon>
        <taxon>Embryophyta</taxon>
        <taxon>Tracheophyta</taxon>
        <taxon>Spermatophyta</taxon>
        <taxon>Magnoliopsida</taxon>
        <taxon>Liliopsida</taxon>
        <taxon>Poales</taxon>
        <taxon>Poaceae</taxon>
        <taxon>PACMAD clade</taxon>
        <taxon>Chloridoideae</taxon>
        <taxon>Eragrostideae</taxon>
        <taxon>Eragrostidinae</taxon>
        <taxon>Eragrostis</taxon>
    </lineage>
</organism>
<dbReference type="CDD" id="cd11075">
    <property type="entry name" value="CYP77_89"/>
    <property type="match status" value="1"/>
</dbReference>
<dbReference type="InterPro" id="IPR051103">
    <property type="entry name" value="Plant_metabolite_P450s"/>
</dbReference>
<feature type="non-terminal residue" evidence="9">
    <location>
        <position position="1"/>
    </location>
</feature>
<comment type="subcellular location">
    <subcellularLocation>
        <location evidence="1">Membrane</location>
        <topology evidence="1">Single-pass membrane protein</topology>
    </subcellularLocation>
</comment>
<evidence type="ECO:0000256" key="2">
    <source>
        <dbReference type="ARBA" id="ARBA00022692"/>
    </source>
</evidence>
<dbReference type="PANTHER" id="PTHR24298:SF851">
    <property type="entry name" value="CYTOCHROME P450 FAMILY 87 SUBFAMILY A POLYPEPTIDE 6"/>
    <property type="match status" value="1"/>
</dbReference>
<feature type="binding site" description="axial binding residue" evidence="6">
    <location>
        <position position="488"/>
    </location>
    <ligand>
        <name>heme</name>
        <dbReference type="ChEBI" id="CHEBI:30413"/>
    </ligand>
    <ligandPart>
        <name>Fe</name>
        <dbReference type="ChEBI" id="CHEBI:18248"/>
    </ligandPart>
</feature>
<keyword evidence="5 8" id="KW-0472">Membrane</keyword>
<comment type="similarity">
    <text evidence="7">Belongs to the cytochrome P450 family.</text>
</comment>
<dbReference type="OrthoDB" id="1055148at2759"/>
<keyword evidence="4 8" id="KW-1133">Transmembrane helix</keyword>
<feature type="transmembrane region" description="Helical" evidence="8">
    <location>
        <begin position="74"/>
        <end position="94"/>
    </location>
</feature>
<keyword evidence="2 8" id="KW-0812">Transmembrane</keyword>
<evidence type="ECO:0000313" key="9">
    <source>
        <dbReference type="EMBL" id="TVU42750.1"/>
    </source>
</evidence>
<keyword evidence="6 7" id="KW-0349">Heme</keyword>
<dbReference type="GO" id="GO:0005506">
    <property type="term" value="F:iron ion binding"/>
    <property type="evidence" value="ECO:0007669"/>
    <property type="project" value="InterPro"/>
</dbReference>
<keyword evidence="10" id="KW-1185">Reference proteome</keyword>
<gene>
    <name evidence="9" type="ORF">EJB05_09171</name>
</gene>
<dbReference type="PRINTS" id="PR00385">
    <property type="entry name" value="P450"/>
</dbReference>
<evidence type="ECO:0000256" key="7">
    <source>
        <dbReference type="RuleBase" id="RU000461"/>
    </source>
</evidence>
<evidence type="ECO:0000256" key="3">
    <source>
        <dbReference type="ARBA" id="ARBA00022723"/>
    </source>
</evidence>
<accession>A0A5J9W5Y6</accession>
<dbReference type="InterPro" id="IPR036396">
    <property type="entry name" value="Cyt_P450_sf"/>
</dbReference>
<evidence type="ECO:0000256" key="6">
    <source>
        <dbReference type="PIRSR" id="PIRSR602401-1"/>
    </source>
</evidence>
<dbReference type="SUPFAM" id="SSF48264">
    <property type="entry name" value="Cytochrome P450"/>
    <property type="match status" value="1"/>
</dbReference>
<dbReference type="Proteomes" id="UP000324897">
    <property type="component" value="Unassembled WGS sequence"/>
</dbReference>
<dbReference type="Pfam" id="PF00067">
    <property type="entry name" value="p450"/>
    <property type="match status" value="1"/>
</dbReference>
<reference evidence="9 10" key="1">
    <citation type="journal article" date="2019" name="Sci. Rep.">
        <title>A high-quality genome of Eragrostis curvula grass provides insights into Poaceae evolution and supports new strategies to enhance forage quality.</title>
        <authorList>
            <person name="Carballo J."/>
            <person name="Santos B.A.C.M."/>
            <person name="Zappacosta D."/>
            <person name="Garbus I."/>
            <person name="Selva J.P."/>
            <person name="Gallo C.A."/>
            <person name="Diaz A."/>
            <person name="Albertini E."/>
            <person name="Caccamo M."/>
            <person name="Echenique V."/>
        </authorList>
    </citation>
    <scope>NUCLEOTIDE SEQUENCE [LARGE SCALE GENOMIC DNA]</scope>
    <source>
        <strain evidence="10">cv. Victoria</strain>
        <tissue evidence="9">Leaf</tissue>
    </source>
</reference>
<keyword evidence="3 6" id="KW-0479">Metal-binding</keyword>